<sequence>MKLINDLMPLLQKAKDAGEDAKVMSVLAAGKGGPIDLDDNDIMVDVSASPHIRESASLLMIFFKDPR</sequence>
<dbReference type="HOGENOM" id="CLU_2813272_0_0_1"/>
<keyword evidence="2" id="KW-1185">Reference proteome</keyword>
<dbReference type="Proteomes" id="UP000054166">
    <property type="component" value="Unassembled WGS sequence"/>
</dbReference>
<dbReference type="InParanoid" id="A0A0C3CDW0"/>
<reference evidence="2" key="2">
    <citation type="submission" date="2015-01" db="EMBL/GenBank/DDBJ databases">
        <title>Evolutionary Origins and Diversification of the Mycorrhizal Mutualists.</title>
        <authorList>
            <consortium name="DOE Joint Genome Institute"/>
            <consortium name="Mycorrhizal Genomics Consortium"/>
            <person name="Kohler A."/>
            <person name="Kuo A."/>
            <person name="Nagy L.G."/>
            <person name="Floudas D."/>
            <person name="Copeland A."/>
            <person name="Barry K.W."/>
            <person name="Cichocki N."/>
            <person name="Veneault-Fourrey C."/>
            <person name="LaButti K."/>
            <person name="Lindquist E.A."/>
            <person name="Lipzen A."/>
            <person name="Lundell T."/>
            <person name="Morin E."/>
            <person name="Murat C."/>
            <person name="Riley R."/>
            <person name="Ohm R."/>
            <person name="Sun H."/>
            <person name="Tunlid A."/>
            <person name="Henrissat B."/>
            <person name="Grigoriev I.V."/>
            <person name="Hibbett D.S."/>
            <person name="Martin F."/>
        </authorList>
    </citation>
    <scope>NUCLEOTIDE SEQUENCE [LARGE SCALE GENOMIC DNA]</scope>
    <source>
        <strain evidence="2">F 1598</strain>
    </source>
</reference>
<evidence type="ECO:0000313" key="1">
    <source>
        <dbReference type="EMBL" id="KIM87912.1"/>
    </source>
</evidence>
<evidence type="ECO:0000313" key="2">
    <source>
        <dbReference type="Proteomes" id="UP000054166"/>
    </source>
</evidence>
<reference evidence="1 2" key="1">
    <citation type="submission" date="2014-04" db="EMBL/GenBank/DDBJ databases">
        <authorList>
            <consortium name="DOE Joint Genome Institute"/>
            <person name="Kuo A."/>
            <person name="Tarkka M."/>
            <person name="Buscot F."/>
            <person name="Kohler A."/>
            <person name="Nagy L.G."/>
            <person name="Floudas D."/>
            <person name="Copeland A."/>
            <person name="Barry K.W."/>
            <person name="Cichocki N."/>
            <person name="Veneault-Fourrey C."/>
            <person name="LaButti K."/>
            <person name="Lindquist E.A."/>
            <person name="Lipzen A."/>
            <person name="Lundell T."/>
            <person name="Morin E."/>
            <person name="Murat C."/>
            <person name="Sun H."/>
            <person name="Tunlid A."/>
            <person name="Henrissat B."/>
            <person name="Grigoriev I.V."/>
            <person name="Hibbett D.S."/>
            <person name="Martin F."/>
            <person name="Nordberg H.P."/>
            <person name="Cantor M.N."/>
            <person name="Hua S.X."/>
        </authorList>
    </citation>
    <scope>NUCLEOTIDE SEQUENCE [LARGE SCALE GENOMIC DNA]</scope>
    <source>
        <strain evidence="1 2">F 1598</strain>
    </source>
</reference>
<organism evidence="1 2">
    <name type="scientific">Piloderma croceum (strain F 1598)</name>
    <dbReference type="NCBI Taxonomy" id="765440"/>
    <lineage>
        <taxon>Eukaryota</taxon>
        <taxon>Fungi</taxon>
        <taxon>Dikarya</taxon>
        <taxon>Basidiomycota</taxon>
        <taxon>Agaricomycotina</taxon>
        <taxon>Agaricomycetes</taxon>
        <taxon>Agaricomycetidae</taxon>
        <taxon>Atheliales</taxon>
        <taxon>Atheliaceae</taxon>
        <taxon>Piloderma</taxon>
    </lineage>
</organism>
<accession>A0A0C3CDW0</accession>
<dbReference type="OrthoDB" id="2898509at2759"/>
<dbReference type="AlphaFoldDB" id="A0A0C3CDW0"/>
<proteinExistence type="predicted"/>
<name>A0A0C3CDW0_PILCF</name>
<protein>
    <submittedName>
        <fullName evidence="1">Uncharacterized protein</fullName>
    </submittedName>
</protein>
<dbReference type="EMBL" id="KN832978">
    <property type="protein sequence ID" value="KIM87912.1"/>
    <property type="molecule type" value="Genomic_DNA"/>
</dbReference>
<gene>
    <name evidence="1" type="ORF">PILCRDRAFT_814619</name>
</gene>